<evidence type="ECO:0000313" key="2">
    <source>
        <dbReference type="Proteomes" id="UP000218102"/>
    </source>
</evidence>
<organism evidence="1 2">
    <name type="scientific">Pseudomonas plecoglossicida</name>
    <dbReference type="NCBI Taxonomy" id="70775"/>
    <lineage>
        <taxon>Bacteria</taxon>
        <taxon>Pseudomonadati</taxon>
        <taxon>Pseudomonadota</taxon>
        <taxon>Gammaproteobacteria</taxon>
        <taxon>Pseudomonadales</taxon>
        <taxon>Pseudomonadaceae</taxon>
        <taxon>Pseudomonas</taxon>
    </lineage>
</organism>
<reference evidence="1 2" key="1">
    <citation type="submission" date="2017-09" db="EMBL/GenBank/DDBJ databases">
        <authorList>
            <person name="Ehlers B."/>
            <person name="Leendertz F.H."/>
        </authorList>
    </citation>
    <scope>NUCLEOTIDE SEQUENCE [LARGE SCALE GENOMIC DNA]</scope>
    <source>
        <strain evidence="1 2">DJ-1</strain>
    </source>
</reference>
<dbReference type="AlphaFoldDB" id="A0A2A3MA12"/>
<evidence type="ECO:0000313" key="1">
    <source>
        <dbReference type="EMBL" id="PBJ96893.1"/>
    </source>
</evidence>
<accession>A0A2A3MA12</accession>
<proteinExistence type="predicted"/>
<sequence>MITYQDTIYAREAGAAMTWLEILELLKSIPSAVWSGVVAALSALAVVTISNRSSNKRLEIQLKHDTEEKAKDKISNLRKEVYLKAVEDISSINTHISAIASRDLTKTDLNAELQMITASMEKLKIVAEPETAKVADELSQAYGILILSLLPRFVPLHEALSDIEINGDLYDKSFADACRVLRQMQDFNEQARQDMMVFEALQRSYEWFSDQSEQYADARAAAYKLRDERLLEFNAGLLPEMKKIAKIQLRLAMSIRKELSLTFDAAEMERRLERSWAVMGASYGDAMKGLREE</sequence>
<dbReference type="EMBL" id="NTME01000003">
    <property type="protein sequence ID" value="PBJ96893.1"/>
    <property type="molecule type" value="Genomic_DNA"/>
</dbReference>
<protein>
    <submittedName>
        <fullName evidence="1">Uncharacterized protein</fullName>
    </submittedName>
</protein>
<comment type="caution">
    <text evidence="1">The sequence shown here is derived from an EMBL/GenBank/DDBJ whole genome shotgun (WGS) entry which is preliminary data.</text>
</comment>
<name>A0A2A3MA12_PSEDL</name>
<gene>
    <name evidence="1" type="ORF">CMV24_03425</name>
</gene>
<dbReference type="Proteomes" id="UP000218102">
    <property type="component" value="Unassembled WGS sequence"/>
</dbReference>